<dbReference type="GO" id="GO:0016925">
    <property type="term" value="P:protein sumoylation"/>
    <property type="evidence" value="ECO:0007669"/>
    <property type="project" value="TreeGrafter"/>
</dbReference>
<keyword evidence="1" id="KW-0175">Coiled coil</keyword>
<dbReference type="SUPFAM" id="SSF53098">
    <property type="entry name" value="Ribonuclease H-like"/>
    <property type="match status" value="1"/>
</dbReference>
<dbReference type="EMBL" id="VTPC01008601">
    <property type="protein sequence ID" value="KAF2892667.1"/>
    <property type="molecule type" value="Genomic_DNA"/>
</dbReference>
<sequence length="626" mass="71604">MSKRQGDLLTFLKAKNKKTDNTNETEANLEAIEQPTIIEKKAEEPLCSFRDEINNLAYPDCWNKKAVAFFTEQYKWLQLKAGKLGCKDCSTILHLGVTSEKHVHVSKEWSTYSVTPNGNNKTSRQASLRKKIREHNLCQAHGKIQVLLRESANEAMPNLIHKVNNKQIEATVKIFNTVYNLIKRNRPLSDVEAALDLQKKWCRFQSAPEPVMLFVALKELMSTTAECIFNTLLSTLNDCGFHNEYLKANLIAFCSDGASTMLGRKSGVAAKLLESFPKIIVWHCLNHRLQLSLDDSISEIKRLETIAKELEIEIIKIGRVLGPRWAAYSLRATIAVWRAYPALYMHFCNSSHSGMAKRLANINFLQDLALMIDILEELIKRTIRALENLKMDIGKHESQVEDLIKSEKFKDIPLNRSNKFIVLPRTMLLKNIIQHMNLRLLLERNNNEEIFHYFDLLEPAAWPYEEITSPWTAAERKLNCLSEILKYPIDLNDFRDFVDSNIESKNDPIPATIQKAKKIVTTIAISSAEAERGFSLMNAICTKVRNSLTVDHISDLMTINLLGKELMDWDATPFVKSWLNCNHRLATDTQVRQRSTKGIYDKFISSLNRQEAISFAPLIARDSCHK</sequence>
<dbReference type="PANTHER" id="PTHR46880">
    <property type="entry name" value="RAS-ASSOCIATING DOMAIN-CONTAINING PROTEIN"/>
    <property type="match status" value="1"/>
</dbReference>
<accession>A0A8K0CWL7</accession>
<organism evidence="2 3">
    <name type="scientific">Ignelater luminosus</name>
    <name type="common">Cucubano</name>
    <name type="synonym">Pyrophorus luminosus</name>
    <dbReference type="NCBI Taxonomy" id="2038154"/>
    <lineage>
        <taxon>Eukaryota</taxon>
        <taxon>Metazoa</taxon>
        <taxon>Ecdysozoa</taxon>
        <taxon>Arthropoda</taxon>
        <taxon>Hexapoda</taxon>
        <taxon>Insecta</taxon>
        <taxon>Pterygota</taxon>
        <taxon>Neoptera</taxon>
        <taxon>Endopterygota</taxon>
        <taxon>Coleoptera</taxon>
        <taxon>Polyphaga</taxon>
        <taxon>Elateriformia</taxon>
        <taxon>Elateroidea</taxon>
        <taxon>Elateridae</taxon>
        <taxon>Agrypninae</taxon>
        <taxon>Pyrophorini</taxon>
        <taxon>Ignelater</taxon>
    </lineage>
</organism>
<evidence type="ECO:0000256" key="1">
    <source>
        <dbReference type="SAM" id="Coils"/>
    </source>
</evidence>
<dbReference type="AlphaFoldDB" id="A0A8K0CWL7"/>
<dbReference type="OrthoDB" id="9886994at2759"/>
<dbReference type="Proteomes" id="UP000801492">
    <property type="component" value="Unassembled WGS sequence"/>
</dbReference>
<protein>
    <submittedName>
        <fullName evidence="2">Uncharacterized protein</fullName>
    </submittedName>
</protein>
<reference evidence="2" key="1">
    <citation type="submission" date="2019-08" db="EMBL/GenBank/DDBJ databases">
        <title>The genome of the North American firefly Photinus pyralis.</title>
        <authorList>
            <consortium name="Photinus pyralis genome working group"/>
            <person name="Fallon T.R."/>
            <person name="Sander Lower S.E."/>
            <person name="Weng J.-K."/>
        </authorList>
    </citation>
    <scope>NUCLEOTIDE SEQUENCE</scope>
    <source>
        <strain evidence="2">TRF0915ILg1</strain>
        <tissue evidence="2">Whole body</tissue>
    </source>
</reference>
<evidence type="ECO:0000313" key="2">
    <source>
        <dbReference type="EMBL" id="KAF2892667.1"/>
    </source>
</evidence>
<dbReference type="GO" id="GO:0061665">
    <property type="term" value="F:SUMO ligase activity"/>
    <property type="evidence" value="ECO:0007669"/>
    <property type="project" value="TreeGrafter"/>
</dbReference>
<keyword evidence="3" id="KW-1185">Reference proteome</keyword>
<proteinExistence type="predicted"/>
<name>A0A8K0CWL7_IGNLU</name>
<dbReference type="InterPro" id="IPR012337">
    <property type="entry name" value="RNaseH-like_sf"/>
</dbReference>
<gene>
    <name evidence="2" type="ORF">ILUMI_13506</name>
</gene>
<dbReference type="PANTHER" id="PTHR46880:SF8">
    <property type="entry name" value="E3 SUMO-PROTEIN LIGASE KIAA1586"/>
    <property type="match status" value="1"/>
</dbReference>
<comment type="caution">
    <text evidence="2">The sequence shown here is derived from an EMBL/GenBank/DDBJ whole genome shotgun (WGS) entry which is preliminary data.</text>
</comment>
<feature type="coiled-coil region" evidence="1">
    <location>
        <begin position="372"/>
        <end position="406"/>
    </location>
</feature>
<evidence type="ECO:0000313" key="3">
    <source>
        <dbReference type="Proteomes" id="UP000801492"/>
    </source>
</evidence>